<dbReference type="InterPro" id="IPR000323">
    <property type="entry name" value="Cu2_ascorb_mOase_N"/>
</dbReference>
<dbReference type="PROSITE" id="PS50836">
    <property type="entry name" value="DOMON"/>
    <property type="match status" value="1"/>
</dbReference>
<dbReference type="Pfam" id="PF01082">
    <property type="entry name" value="Cu2_monooxygen"/>
    <property type="match status" value="1"/>
</dbReference>
<dbReference type="CDD" id="cd09631">
    <property type="entry name" value="DOMON_DOH"/>
    <property type="match status" value="1"/>
</dbReference>
<gene>
    <name evidence="6" type="ORF">TSOC_003471</name>
</gene>
<keyword evidence="7" id="KW-1185">Reference proteome</keyword>
<sequence length="541" mass="59215">MHARRGRTLAGAALAGIVVALLLADARASTCHAHFSLSDYPSCIQATPNVTLHWAVSSDSITWGVDVDGEWSWVGVGLSEGGMLGADLAVASQADESGLGSSGWGALDMWSAGFELPTVDSQQNVVLVSAERSSGSTRVAMRRPIIACDPQDRTVQNDTRQTVVYAFGAGRFVYHGPEHRGSQELVLLPAPRPALDPALADVTLQVLEMRMPPYAVPTAYTAYTCVNLELPNDKKYHIYKYEPIIDNVRVVHHFVAWACTSKPTKALGAPYDCLRTDKGMECAQFYMSWAPGSGAITSPPEAAQAFGWGSKVFFGLQVHYSNPEGLEGQTDSSGFRVYYSDVLKQYDMGLMTIGTDNIAVPAGAESWSTKPNKCPGSCTQQLAPAAGLTLVDSFYHMHQLGKRMITRHIRNGVELEPLGRRDYFDFNYQSTSNIPASTRQLLPGDELITTCTYTGINRTETTKFGLSSYDEMCFNYMTYYPENLAINFCMTLDTLPLMPDGFGVATCAKQKELRQMDSVIDVATLLRARKLVLLPPNTTFR</sequence>
<evidence type="ECO:0000313" key="6">
    <source>
        <dbReference type="EMBL" id="PNH09878.1"/>
    </source>
</evidence>
<proteinExistence type="inferred from homology"/>
<dbReference type="SMART" id="SM00664">
    <property type="entry name" value="DoH"/>
    <property type="match status" value="1"/>
</dbReference>
<dbReference type="InterPro" id="IPR036939">
    <property type="entry name" value="Cu2_ascorb_mOase_N_sf"/>
</dbReference>
<protein>
    <submittedName>
        <fullName evidence="6">Dopamine beta-hydroxylase</fullName>
    </submittedName>
</protein>
<evidence type="ECO:0000256" key="4">
    <source>
        <dbReference type="SAM" id="SignalP"/>
    </source>
</evidence>
<dbReference type="InterPro" id="IPR045266">
    <property type="entry name" value="DOH_DOMON"/>
</dbReference>
<dbReference type="PANTHER" id="PTHR10157:SF23">
    <property type="entry name" value="MOXD1 HOMOLOG 1"/>
    <property type="match status" value="1"/>
</dbReference>
<reference evidence="6 7" key="1">
    <citation type="journal article" date="2017" name="Mol. Biol. Evol.">
        <title>The 4-celled Tetrabaena socialis nuclear genome reveals the essential components for genetic control of cell number at the origin of multicellularity in the volvocine lineage.</title>
        <authorList>
            <person name="Featherston J."/>
            <person name="Arakaki Y."/>
            <person name="Hanschen E.R."/>
            <person name="Ferris P.J."/>
            <person name="Michod R.E."/>
            <person name="Olson B.J.S.C."/>
            <person name="Nozaki H."/>
            <person name="Durand P.M."/>
        </authorList>
    </citation>
    <scope>NUCLEOTIDE SEQUENCE [LARGE SCALE GENOMIC DNA]</scope>
    <source>
        <strain evidence="6 7">NIES-571</strain>
    </source>
</reference>
<keyword evidence="3" id="KW-0325">Glycoprotein</keyword>
<name>A0A2J8ABH5_9CHLO</name>
<dbReference type="Gene3D" id="2.60.120.230">
    <property type="match status" value="1"/>
</dbReference>
<feature type="domain" description="DOMON" evidence="5">
    <location>
        <begin position="48"/>
        <end position="168"/>
    </location>
</feature>
<dbReference type="InterPro" id="IPR024548">
    <property type="entry name" value="Cu2_monoox_C"/>
</dbReference>
<dbReference type="SUPFAM" id="SSF49742">
    <property type="entry name" value="PHM/PNGase F"/>
    <property type="match status" value="2"/>
</dbReference>
<dbReference type="InterPro" id="IPR014784">
    <property type="entry name" value="Cu2_ascorb_mOase-like_C"/>
</dbReference>
<comment type="similarity">
    <text evidence="1">Belongs to the copper type II ascorbate-dependent monooxygenase family.</text>
</comment>
<dbReference type="InterPro" id="IPR000945">
    <property type="entry name" value="DBH-like"/>
</dbReference>
<dbReference type="GO" id="GO:0004500">
    <property type="term" value="F:dopamine beta-monooxygenase activity"/>
    <property type="evidence" value="ECO:0007669"/>
    <property type="project" value="InterPro"/>
</dbReference>
<dbReference type="PANTHER" id="PTHR10157">
    <property type="entry name" value="DOPAMINE BETA HYDROXYLASE RELATED"/>
    <property type="match status" value="1"/>
</dbReference>
<keyword evidence="2" id="KW-1015">Disulfide bond</keyword>
<dbReference type="EMBL" id="PGGS01000075">
    <property type="protein sequence ID" value="PNH09878.1"/>
    <property type="molecule type" value="Genomic_DNA"/>
</dbReference>
<evidence type="ECO:0000256" key="1">
    <source>
        <dbReference type="ARBA" id="ARBA00010676"/>
    </source>
</evidence>
<dbReference type="GO" id="GO:0005507">
    <property type="term" value="F:copper ion binding"/>
    <property type="evidence" value="ECO:0007669"/>
    <property type="project" value="InterPro"/>
</dbReference>
<keyword evidence="4" id="KW-0732">Signal</keyword>
<evidence type="ECO:0000256" key="2">
    <source>
        <dbReference type="ARBA" id="ARBA00023157"/>
    </source>
</evidence>
<dbReference type="InterPro" id="IPR005018">
    <property type="entry name" value="DOMON_domain"/>
</dbReference>
<dbReference type="Proteomes" id="UP000236333">
    <property type="component" value="Unassembled WGS sequence"/>
</dbReference>
<dbReference type="Pfam" id="PF03712">
    <property type="entry name" value="Cu2_monoox_C"/>
    <property type="match status" value="1"/>
</dbReference>
<dbReference type="AlphaFoldDB" id="A0A2J8ABH5"/>
<dbReference type="OrthoDB" id="2013249at2759"/>
<dbReference type="InterPro" id="IPR008977">
    <property type="entry name" value="PHM/PNGase_F_dom_sf"/>
</dbReference>
<comment type="caution">
    <text evidence="6">The sequence shown here is derived from an EMBL/GenBank/DDBJ whole genome shotgun (WGS) entry which is preliminary data.</text>
</comment>
<feature type="signal peptide" evidence="4">
    <location>
        <begin position="1"/>
        <end position="28"/>
    </location>
</feature>
<evidence type="ECO:0000259" key="5">
    <source>
        <dbReference type="PROSITE" id="PS50836"/>
    </source>
</evidence>
<evidence type="ECO:0000256" key="3">
    <source>
        <dbReference type="ARBA" id="ARBA00023180"/>
    </source>
</evidence>
<dbReference type="Pfam" id="PF03351">
    <property type="entry name" value="DOMON"/>
    <property type="match status" value="1"/>
</dbReference>
<feature type="chain" id="PRO_5014446132" evidence="4">
    <location>
        <begin position="29"/>
        <end position="541"/>
    </location>
</feature>
<dbReference type="Gene3D" id="2.60.120.310">
    <property type="entry name" value="Copper type II, ascorbate-dependent monooxygenase, N-terminal domain"/>
    <property type="match status" value="1"/>
</dbReference>
<organism evidence="6 7">
    <name type="scientific">Tetrabaena socialis</name>
    <dbReference type="NCBI Taxonomy" id="47790"/>
    <lineage>
        <taxon>Eukaryota</taxon>
        <taxon>Viridiplantae</taxon>
        <taxon>Chlorophyta</taxon>
        <taxon>core chlorophytes</taxon>
        <taxon>Chlorophyceae</taxon>
        <taxon>CS clade</taxon>
        <taxon>Chlamydomonadales</taxon>
        <taxon>Tetrabaenaceae</taxon>
        <taxon>Tetrabaena</taxon>
    </lineage>
</organism>
<accession>A0A2J8ABH5</accession>
<evidence type="ECO:0000313" key="7">
    <source>
        <dbReference type="Proteomes" id="UP000236333"/>
    </source>
</evidence>